<dbReference type="Pfam" id="PF00147">
    <property type="entry name" value="Fibrinogen_C"/>
    <property type="match status" value="1"/>
</dbReference>
<feature type="compositionally biased region" description="Polar residues" evidence="1">
    <location>
        <begin position="11"/>
        <end position="26"/>
    </location>
</feature>
<dbReference type="InterPro" id="IPR050373">
    <property type="entry name" value="Fibrinogen_C-term_domain"/>
</dbReference>
<comment type="caution">
    <text evidence="3">The sequence shown here is derived from an EMBL/GenBank/DDBJ whole genome shotgun (WGS) entry which is preliminary data.</text>
</comment>
<dbReference type="Gene3D" id="3.90.215.10">
    <property type="entry name" value="Gamma Fibrinogen, chain A, domain 1"/>
    <property type="match status" value="1"/>
</dbReference>
<dbReference type="Proteomes" id="UP001152320">
    <property type="component" value="Chromosome 2"/>
</dbReference>
<feature type="compositionally biased region" description="Basic and acidic residues" evidence="1">
    <location>
        <begin position="1"/>
        <end position="10"/>
    </location>
</feature>
<dbReference type="PROSITE" id="PS51406">
    <property type="entry name" value="FIBRINOGEN_C_2"/>
    <property type="match status" value="1"/>
</dbReference>
<protein>
    <submittedName>
        <fullName evidence="3">Ficolin-2</fullName>
    </submittedName>
</protein>
<proteinExistence type="predicted"/>
<feature type="domain" description="Fibrinogen C-terminal" evidence="2">
    <location>
        <begin position="146"/>
        <end position="362"/>
    </location>
</feature>
<keyword evidence="4" id="KW-1185">Reference proteome</keyword>
<sequence>MTPVFEKERPTSLSLENPPLTSTQAKPLSATNTLYSNCTTCQDTCELPDGGKMNCNVPHSCVCPQRDGFPTKGEESVPQMDCRCFLQDEGVVITGELHTTPNCSKGCECRANRLVCSTLKCSENTTCDVREGVGCCYCVEGCCHYREMCLHFEDCLDLFNANFTESGIYTIKPLNWPGTPFKVYCNMTDGGGWTVFQRRLDHSVNFYRNWMSYKEGFGSRDHEHWLGNEIIFYLTNQKTYQLRIDFVAPNGNPSYAKYDLFRIANESNNYMLIGVGRYTKPSVTFSRTGYRDNLLYHIYQSFSTYDRDHDSNVKGNCAIEFHSAWWFKSCRHCDLNAANIHWGLLPGGSHNIKYTEMKLRPG</sequence>
<dbReference type="GO" id="GO:0005615">
    <property type="term" value="C:extracellular space"/>
    <property type="evidence" value="ECO:0007669"/>
    <property type="project" value="TreeGrafter"/>
</dbReference>
<dbReference type="PANTHER" id="PTHR19143:SF444">
    <property type="entry name" value="PROTEIN SCABROUS"/>
    <property type="match status" value="1"/>
</dbReference>
<dbReference type="InterPro" id="IPR014716">
    <property type="entry name" value="Fibrinogen_a/b/g_C_1"/>
</dbReference>
<reference evidence="3" key="1">
    <citation type="submission" date="2021-10" db="EMBL/GenBank/DDBJ databases">
        <title>Tropical sea cucumber genome reveals ecological adaptation and Cuvierian tubules defense mechanism.</title>
        <authorList>
            <person name="Chen T."/>
        </authorList>
    </citation>
    <scope>NUCLEOTIDE SEQUENCE</scope>
    <source>
        <strain evidence="3">Nanhai2018</strain>
        <tissue evidence="3">Muscle</tissue>
    </source>
</reference>
<dbReference type="EMBL" id="JAIZAY010000002">
    <property type="protein sequence ID" value="KAJ8047661.1"/>
    <property type="molecule type" value="Genomic_DNA"/>
</dbReference>
<feature type="region of interest" description="Disordered" evidence="1">
    <location>
        <begin position="1"/>
        <end position="26"/>
    </location>
</feature>
<evidence type="ECO:0000313" key="4">
    <source>
        <dbReference type="Proteomes" id="UP001152320"/>
    </source>
</evidence>
<evidence type="ECO:0000256" key="1">
    <source>
        <dbReference type="SAM" id="MobiDB-lite"/>
    </source>
</evidence>
<dbReference type="NCBIfam" id="NF040941">
    <property type="entry name" value="GGGWT_bact"/>
    <property type="match status" value="1"/>
</dbReference>
<evidence type="ECO:0000259" key="2">
    <source>
        <dbReference type="PROSITE" id="PS51406"/>
    </source>
</evidence>
<name>A0A9Q1CMI8_HOLLE</name>
<dbReference type="InterPro" id="IPR036056">
    <property type="entry name" value="Fibrinogen-like_C"/>
</dbReference>
<dbReference type="SMART" id="SM00186">
    <property type="entry name" value="FBG"/>
    <property type="match status" value="1"/>
</dbReference>
<dbReference type="CDD" id="cd00087">
    <property type="entry name" value="FReD"/>
    <property type="match status" value="1"/>
</dbReference>
<evidence type="ECO:0000313" key="3">
    <source>
        <dbReference type="EMBL" id="KAJ8047661.1"/>
    </source>
</evidence>
<dbReference type="AlphaFoldDB" id="A0A9Q1CMI8"/>
<organism evidence="3 4">
    <name type="scientific">Holothuria leucospilota</name>
    <name type="common">Black long sea cucumber</name>
    <name type="synonym">Mertensiothuria leucospilota</name>
    <dbReference type="NCBI Taxonomy" id="206669"/>
    <lineage>
        <taxon>Eukaryota</taxon>
        <taxon>Metazoa</taxon>
        <taxon>Echinodermata</taxon>
        <taxon>Eleutherozoa</taxon>
        <taxon>Echinozoa</taxon>
        <taxon>Holothuroidea</taxon>
        <taxon>Aspidochirotacea</taxon>
        <taxon>Aspidochirotida</taxon>
        <taxon>Holothuriidae</taxon>
        <taxon>Holothuria</taxon>
    </lineage>
</organism>
<gene>
    <name evidence="3" type="ORF">HOLleu_06712</name>
</gene>
<dbReference type="PANTHER" id="PTHR19143">
    <property type="entry name" value="FIBRINOGEN/TENASCIN/ANGIOPOEITIN"/>
    <property type="match status" value="1"/>
</dbReference>
<accession>A0A9Q1CMI8</accession>
<dbReference type="InterPro" id="IPR002181">
    <property type="entry name" value="Fibrinogen_a/b/g_C_dom"/>
</dbReference>
<dbReference type="OrthoDB" id="7871457at2759"/>
<dbReference type="SUPFAM" id="SSF56496">
    <property type="entry name" value="Fibrinogen C-terminal domain-like"/>
    <property type="match status" value="1"/>
</dbReference>